<evidence type="ECO:0000259" key="2">
    <source>
        <dbReference type="Pfam" id="PF13628"/>
    </source>
</evidence>
<evidence type="ECO:0000313" key="3">
    <source>
        <dbReference type="EMBL" id="TCD00163.1"/>
    </source>
</evidence>
<keyword evidence="1" id="KW-1133">Transmembrane helix</keyword>
<name>A0A4R0NKY9_9SPHI</name>
<dbReference type="Pfam" id="PF13628">
    <property type="entry name" value="DUF4142"/>
    <property type="match status" value="1"/>
</dbReference>
<protein>
    <submittedName>
        <fullName evidence="3">DUF4142 domain-containing protein</fullName>
    </submittedName>
</protein>
<evidence type="ECO:0000313" key="4">
    <source>
        <dbReference type="Proteomes" id="UP000293347"/>
    </source>
</evidence>
<comment type="caution">
    <text evidence="3">The sequence shown here is derived from an EMBL/GenBank/DDBJ whole genome shotgun (WGS) entry which is preliminary data.</text>
</comment>
<feature type="transmembrane region" description="Helical" evidence="1">
    <location>
        <begin position="26"/>
        <end position="46"/>
    </location>
</feature>
<dbReference type="OrthoDB" id="753572at2"/>
<proteinExistence type="predicted"/>
<feature type="domain" description="DUF4142" evidence="2">
    <location>
        <begin position="55"/>
        <end position="196"/>
    </location>
</feature>
<evidence type="ECO:0000256" key="1">
    <source>
        <dbReference type="SAM" id="Phobius"/>
    </source>
</evidence>
<dbReference type="EMBL" id="SJSL01000004">
    <property type="protein sequence ID" value="TCD00163.1"/>
    <property type="molecule type" value="Genomic_DNA"/>
</dbReference>
<keyword evidence="1" id="KW-0812">Transmembrane</keyword>
<keyword evidence="4" id="KW-1185">Reference proteome</keyword>
<dbReference type="InterPro" id="IPR025419">
    <property type="entry name" value="DUF4142"/>
</dbReference>
<gene>
    <name evidence="3" type="ORF">EZ437_15725</name>
</gene>
<dbReference type="Proteomes" id="UP000293347">
    <property type="component" value="Unassembled WGS sequence"/>
</dbReference>
<sequence length="208" mass="23832">MRNNAIVKTKLLVYCSLSITQRKLFVMKYAVTFFSIILLMLSMGTIGQEKKPISNETFLQQSEIDGINGVALGIFAQKKVVDKHLRKYSILAHNDQVKVNNKLLLLAGKKNVSLPNILADPSLLKEIPVDMDMQFSSDETPDRVKNIFDVSYVKMMIEDYQNSVKFYESSLNTTDPDIKNHIHECLPVFRKNLQYAIRFTQQVVLARE</sequence>
<dbReference type="AlphaFoldDB" id="A0A4R0NKY9"/>
<keyword evidence="1" id="KW-0472">Membrane</keyword>
<accession>A0A4R0NKY9</accession>
<reference evidence="3 4" key="1">
    <citation type="submission" date="2019-02" db="EMBL/GenBank/DDBJ databases">
        <title>Pedobacter sp. RP-1-14 sp. nov., isolated from Arctic soil.</title>
        <authorList>
            <person name="Dahal R.H."/>
        </authorList>
    </citation>
    <scope>NUCLEOTIDE SEQUENCE [LARGE SCALE GENOMIC DNA]</scope>
    <source>
        <strain evidence="3 4">RP-1-14</strain>
    </source>
</reference>
<organism evidence="3 4">
    <name type="scientific">Pedobacter psychroterrae</name>
    <dbReference type="NCBI Taxonomy" id="2530453"/>
    <lineage>
        <taxon>Bacteria</taxon>
        <taxon>Pseudomonadati</taxon>
        <taxon>Bacteroidota</taxon>
        <taxon>Sphingobacteriia</taxon>
        <taxon>Sphingobacteriales</taxon>
        <taxon>Sphingobacteriaceae</taxon>
        <taxon>Pedobacter</taxon>
    </lineage>
</organism>